<feature type="region of interest" description="Disordered" evidence="1">
    <location>
        <begin position="22"/>
        <end position="50"/>
    </location>
</feature>
<dbReference type="AlphaFoldDB" id="A0A2H1IQX0"/>
<feature type="compositionally biased region" description="Polar residues" evidence="1">
    <location>
        <begin position="31"/>
        <end position="42"/>
    </location>
</feature>
<dbReference type="EMBL" id="FXZA01000005">
    <property type="protein sequence ID" value="SMX77619.1"/>
    <property type="molecule type" value="Genomic_DNA"/>
</dbReference>
<organism evidence="2 3">
    <name type="scientific">Brevibacterium linens</name>
    <dbReference type="NCBI Taxonomy" id="1703"/>
    <lineage>
        <taxon>Bacteria</taxon>
        <taxon>Bacillati</taxon>
        <taxon>Actinomycetota</taxon>
        <taxon>Actinomycetes</taxon>
        <taxon>Micrococcales</taxon>
        <taxon>Brevibacteriaceae</taxon>
        <taxon>Brevibacterium</taxon>
    </lineage>
</organism>
<evidence type="ECO:0008006" key="4">
    <source>
        <dbReference type="Google" id="ProtNLM"/>
    </source>
</evidence>
<gene>
    <name evidence="2" type="ORF">BLIN101_01501</name>
</gene>
<dbReference type="Proteomes" id="UP000234498">
    <property type="component" value="Unassembled WGS sequence"/>
</dbReference>
<evidence type="ECO:0000313" key="3">
    <source>
        <dbReference type="Proteomes" id="UP000234498"/>
    </source>
</evidence>
<dbReference type="OrthoDB" id="4808520at2"/>
<evidence type="ECO:0000256" key="1">
    <source>
        <dbReference type="SAM" id="MobiDB-lite"/>
    </source>
</evidence>
<sequence length="239" mass="24126">MKRILPAIALIAGLTLVGCSGGQDGADESQDGGSQDSGTAGQTEEAPQVTQLDEAQLTKILESTDADGLSFKAIDTGSASGSEALKALEQAEYEPSECKDLSMAALNASQASDNTTVTGISSDNTMSVGLVSLADDDAAASQVKTSSAVTEKCSDVSINSQGIEMKMKFESFDATVAGADETLGVKATIDAGGQTVLNTNSITARVGNNVVTAANVADIDESTVATTAETFVDAVKNAG</sequence>
<evidence type="ECO:0000313" key="2">
    <source>
        <dbReference type="EMBL" id="SMX77619.1"/>
    </source>
</evidence>
<accession>A0A2H1IQX0</accession>
<name>A0A2H1IQX0_BRELN</name>
<reference evidence="2 3" key="1">
    <citation type="submission" date="2017-03" db="EMBL/GenBank/DDBJ databases">
        <authorList>
            <person name="Afonso C.L."/>
            <person name="Miller P.J."/>
            <person name="Scott M.A."/>
            <person name="Spackman E."/>
            <person name="Goraichik I."/>
            <person name="Dimitrov K.M."/>
            <person name="Suarez D.L."/>
            <person name="Swayne D.E."/>
        </authorList>
    </citation>
    <scope>NUCLEOTIDE SEQUENCE [LARGE SCALE GENOMIC DNA]</scope>
    <source>
        <strain evidence="2 3">Mu101</strain>
    </source>
</reference>
<protein>
    <recommendedName>
        <fullName evidence="4">PknH-like extracellular domain-containing protein</fullName>
    </recommendedName>
</protein>
<dbReference type="PROSITE" id="PS51257">
    <property type="entry name" value="PROKAR_LIPOPROTEIN"/>
    <property type="match status" value="1"/>
</dbReference>
<proteinExistence type="predicted"/>
<dbReference type="RefSeq" id="WP_101594650.1">
    <property type="nucleotide sequence ID" value="NZ_FXZA01000005.1"/>
</dbReference>